<sequence length="280" mass="33594">MKYLFLFIVFLYQQNTFGQYYYRDIVTTGENNVAIASLFNNKVTNITATEYNNRGQKNTDFNDWQDINHRDRIIRQTTRDRLTKTTVYTRVDEQFRVVDIADTSGGIINNIQYRYNNKNQVTAITKHIFEPALNTNQTEVFTWEYASDGLPLTMKRIINKTDTTEYRFARDEQGNIGEERQYRLNLPFGQPLYYYYDDKNRLTDIVRYNTRIKMLMPELMFEYDENNRVIQKTQVVSSVTRDYIIWRYIFNNAGLKTKEVLFDKNKDQTGRIDYQYQFAE</sequence>
<evidence type="ECO:0000313" key="2">
    <source>
        <dbReference type="Proteomes" id="UP001597511"/>
    </source>
</evidence>
<gene>
    <name evidence="1" type="ORF">ACFS6H_08150</name>
</gene>
<proteinExistence type="predicted"/>
<dbReference type="EMBL" id="JBHUOZ010000001">
    <property type="protein sequence ID" value="MFD2919673.1"/>
    <property type="molecule type" value="Genomic_DNA"/>
</dbReference>
<name>A0ABW6A7J0_9BACT</name>
<dbReference type="Proteomes" id="UP001597511">
    <property type="component" value="Unassembled WGS sequence"/>
</dbReference>
<reference evidence="2" key="1">
    <citation type="journal article" date="2019" name="Int. J. Syst. Evol. Microbiol.">
        <title>The Global Catalogue of Microorganisms (GCM) 10K type strain sequencing project: providing services to taxonomists for standard genome sequencing and annotation.</title>
        <authorList>
            <consortium name="The Broad Institute Genomics Platform"/>
            <consortium name="The Broad Institute Genome Sequencing Center for Infectious Disease"/>
            <person name="Wu L."/>
            <person name="Ma J."/>
        </authorList>
    </citation>
    <scope>NUCLEOTIDE SEQUENCE [LARGE SCALE GENOMIC DNA]</scope>
    <source>
        <strain evidence="2">KCTC 23299</strain>
    </source>
</reference>
<evidence type="ECO:0008006" key="3">
    <source>
        <dbReference type="Google" id="ProtNLM"/>
    </source>
</evidence>
<protein>
    <recommendedName>
        <fullName evidence="3">YD repeat-containing protein</fullName>
    </recommendedName>
</protein>
<evidence type="ECO:0000313" key="1">
    <source>
        <dbReference type="EMBL" id="MFD2919673.1"/>
    </source>
</evidence>
<organism evidence="1 2">
    <name type="scientific">Terrimonas rubra</name>
    <dbReference type="NCBI Taxonomy" id="1035890"/>
    <lineage>
        <taxon>Bacteria</taxon>
        <taxon>Pseudomonadati</taxon>
        <taxon>Bacteroidota</taxon>
        <taxon>Chitinophagia</taxon>
        <taxon>Chitinophagales</taxon>
        <taxon>Chitinophagaceae</taxon>
        <taxon>Terrimonas</taxon>
    </lineage>
</organism>
<dbReference type="RefSeq" id="WP_386097092.1">
    <property type="nucleotide sequence ID" value="NZ_JBHUOZ010000001.1"/>
</dbReference>
<keyword evidence="2" id="KW-1185">Reference proteome</keyword>
<accession>A0ABW6A7J0</accession>
<comment type="caution">
    <text evidence="1">The sequence shown here is derived from an EMBL/GenBank/DDBJ whole genome shotgun (WGS) entry which is preliminary data.</text>
</comment>